<protein>
    <submittedName>
        <fullName evidence="2">Uncharacterized protein</fullName>
    </submittedName>
</protein>
<organism evidence="2 3">
    <name type="scientific">Rangifer tarandus platyrhynchus</name>
    <name type="common">Svalbard reindeer</name>
    <dbReference type="NCBI Taxonomy" id="3082113"/>
    <lineage>
        <taxon>Eukaryota</taxon>
        <taxon>Metazoa</taxon>
        <taxon>Chordata</taxon>
        <taxon>Craniata</taxon>
        <taxon>Vertebrata</taxon>
        <taxon>Euteleostomi</taxon>
        <taxon>Mammalia</taxon>
        <taxon>Eutheria</taxon>
        <taxon>Laurasiatheria</taxon>
        <taxon>Artiodactyla</taxon>
        <taxon>Ruminantia</taxon>
        <taxon>Pecora</taxon>
        <taxon>Cervidae</taxon>
        <taxon>Odocoileinae</taxon>
        <taxon>Rangifer</taxon>
    </lineage>
</organism>
<evidence type="ECO:0000313" key="2">
    <source>
        <dbReference type="EMBL" id="CAI9160052.1"/>
    </source>
</evidence>
<accession>A0ABN8YER0</accession>
<reference evidence="2" key="1">
    <citation type="submission" date="2023-04" db="EMBL/GenBank/DDBJ databases">
        <authorList>
            <consortium name="ELIXIR-Norway"/>
        </authorList>
    </citation>
    <scope>NUCLEOTIDE SEQUENCE [LARGE SCALE GENOMIC DNA]</scope>
</reference>
<evidence type="ECO:0000313" key="3">
    <source>
        <dbReference type="Proteomes" id="UP001176941"/>
    </source>
</evidence>
<keyword evidence="3" id="KW-1185">Reference proteome</keyword>
<sequence length="187" mass="20489">MAGGQGQDRLYAPWWEGDRQRLGRQWGHGRDAEPGVQSSDPSSSRRTCKKAIQPQCSTGHLRPTKSMLRTHSQASRSEREGPSPGQPPRDAVRRKEPAPALDRHGTSALDVTAHMPWRSRRARPAPSRRTRPAPSQRTCPAPSWRACPAPSLRACAGPSQCVDPGRHGAHALDRHGTSTLDVMAHMP</sequence>
<feature type="region of interest" description="Disordered" evidence="1">
    <location>
        <begin position="22"/>
        <end position="144"/>
    </location>
</feature>
<dbReference type="Proteomes" id="UP001176941">
    <property type="component" value="Chromosome 2"/>
</dbReference>
<proteinExistence type="predicted"/>
<dbReference type="EMBL" id="OX459938">
    <property type="protein sequence ID" value="CAI9160052.1"/>
    <property type="molecule type" value="Genomic_DNA"/>
</dbReference>
<name>A0ABN8YER0_RANTA</name>
<feature type="compositionally biased region" description="Basic residues" evidence="1">
    <location>
        <begin position="117"/>
        <end position="131"/>
    </location>
</feature>
<feature type="compositionally biased region" description="Basic and acidic residues" evidence="1">
    <location>
        <begin position="90"/>
        <end position="105"/>
    </location>
</feature>
<gene>
    <name evidence="2" type="ORF">MRATA1EN1_LOCUS9014</name>
</gene>
<feature type="compositionally biased region" description="Polar residues" evidence="1">
    <location>
        <begin position="36"/>
        <end position="45"/>
    </location>
</feature>
<evidence type="ECO:0000256" key="1">
    <source>
        <dbReference type="SAM" id="MobiDB-lite"/>
    </source>
</evidence>